<comment type="caution">
    <text evidence="1">The sequence shown here is derived from an EMBL/GenBank/DDBJ whole genome shotgun (WGS) entry which is preliminary data.</text>
</comment>
<gene>
    <name evidence="1" type="ORF">JCM14108_1368</name>
</gene>
<protein>
    <submittedName>
        <fullName evidence="1">CDP-ribitol:poly(Ribitol phosphate) ribitol phosphotransferase</fullName>
    </submittedName>
</protein>
<dbReference type="Proteomes" id="UP000019488">
    <property type="component" value="Unassembled WGS sequence"/>
</dbReference>
<evidence type="ECO:0000313" key="2">
    <source>
        <dbReference type="Proteomes" id="UP000019488"/>
    </source>
</evidence>
<evidence type="ECO:0000313" key="1">
    <source>
        <dbReference type="EMBL" id="GAF36402.1"/>
    </source>
</evidence>
<organism evidence="1 2">
    <name type="scientific">Lentilactobacillus farraginis DSM 18382 = JCM 14108</name>
    <dbReference type="NCBI Taxonomy" id="1423743"/>
    <lineage>
        <taxon>Bacteria</taxon>
        <taxon>Bacillati</taxon>
        <taxon>Bacillota</taxon>
        <taxon>Bacilli</taxon>
        <taxon>Lactobacillales</taxon>
        <taxon>Lactobacillaceae</taxon>
        <taxon>Lentilactobacillus</taxon>
    </lineage>
</organism>
<reference evidence="1" key="1">
    <citation type="journal article" date="2014" name="Genome Announc.">
        <title>Draft Genome Sequences of Two Lactobacillus Strains, L. farraginis JCM 14108T and L. composti JCM 14202T, Isolated from Compost of Distilled Shochu Residue.</title>
        <authorList>
            <person name="Yuki M."/>
            <person name="Oshima K."/>
            <person name="Suda W."/>
            <person name="Kitahara M."/>
            <person name="Kitamura K."/>
            <person name="Iida T."/>
            <person name="Hattori M."/>
            <person name="Ohkuma M."/>
        </authorList>
    </citation>
    <scope>NUCLEOTIDE SEQUENCE [LARGE SCALE GENOMIC DNA]</scope>
    <source>
        <strain evidence="1">JCM 14108</strain>
    </source>
</reference>
<dbReference type="AlphaFoldDB" id="X0PH96"/>
<accession>X0PH96</accession>
<sequence length="47" mass="5451">MGIPLDKKVVMYAPTYRDNQFAEKGKYTFELPFGWMIFASPSAMILF</sequence>
<dbReference type="Pfam" id="PF04464">
    <property type="entry name" value="Glyphos_transf"/>
    <property type="match status" value="1"/>
</dbReference>
<dbReference type="GO" id="GO:0016020">
    <property type="term" value="C:membrane"/>
    <property type="evidence" value="ECO:0007669"/>
    <property type="project" value="InterPro"/>
</dbReference>
<dbReference type="InterPro" id="IPR007554">
    <property type="entry name" value="Glycerophosphate_synth"/>
</dbReference>
<dbReference type="InterPro" id="IPR043148">
    <property type="entry name" value="TagF_C"/>
</dbReference>
<proteinExistence type="predicted"/>
<name>X0PH96_9LACO</name>
<dbReference type="EMBL" id="BAKI01000011">
    <property type="protein sequence ID" value="GAF36402.1"/>
    <property type="molecule type" value="Genomic_DNA"/>
</dbReference>
<dbReference type="GO" id="GO:0047355">
    <property type="term" value="F:CDP-glycerol glycerophosphotransferase activity"/>
    <property type="evidence" value="ECO:0007669"/>
    <property type="project" value="InterPro"/>
</dbReference>
<keyword evidence="1" id="KW-0808">Transferase</keyword>
<dbReference type="Gene3D" id="3.40.50.12580">
    <property type="match status" value="1"/>
</dbReference>